<evidence type="ECO:0000259" key="2">
    <source>
        <dbReference type="Pfam" id="PF07687"/>
    </source>
</evidence>
<dbReference type="Proteomes" id="UP000185221">
    <property type="component" value="Unassembled WGS sequence"/>
</dbReference>
<evidence type="ECO:0000313" key="4">
    <source>
        <dbReference type="Proteomes" id="UP000185221"/>
    </source>
</evidence>
<reference evidence="4" key="1">
    <citation type="submission" date="2016-11" db="EMBL/GenBank/DDBJ databases">
        <authorList>
            <person name="Varghese N."/>
            <person name="Submissions S."/>
        </authorList>
    </citation>
    <scope>NUCLEOTIDE SEQUENCE [LARGE SCALE GENOMIC DNA]</scope>
    <source>
        <strain evidence="4">DSM 15292</strain>
    </source>
</reference>
<proteinExistence type="predicted"/>
<dbReference type="GO" id="GO:0004180">
    <property type="term" value="F:carboxypeptidase activity"/>
    <property type="evidence" value="ECO:0007669"/>
    <property type="project" value="UniProtKB-KW"/>
</dbReference>
<keyword evidence="3" id="KW-0121">Carboxypeptidase</keyword>
<keyword evidence="1" id="KW-0378">Hydrolase</keyword>
<name>A0A1N6HV54_9BACT</name>
<organism evidence="3 4">
    <name type="scientific">Algoriphagus halophilus</name>
    <dbReference type="NCBI Taxonomy" id="226505"/>
    <lineage>
        <taxon>Bacteria</taxon>
        <taxon>Pseudomonadati</taxon>
        <taxon>Bacteroidota</taxon>
        <taxon>Cytophagia</taxon>
        <taxon>Cytophagales</taxon>
        <taxon>Cyclobacteriaceae</taxon>
        <taxon>Algoriphagus</taxon>
    </lineage>
</organism>
<dbReference type="SUPFAM" id="SSF53187">
    <property type="entry name" value="Zn-dependent exopeptidases"/>
    <property type="match status" value="1"/>
</dbReference>
<protein>
    <submittedName>
        <fullName evidence="3">Carboxypeptidase Ss1. Metallo peptidase. MEROPS family M20D</fullName>
    </submittedName>
</protein>
<feature type="domain" description="Peptidase M20 dimerisation" evidence="2">
    <location>
        <begin position="281"/>
        <end position="376"/>
    </location>
</feature>
<dbReference type="Pfam" id="PF01546">
    <property type="entry name" value="Peptidase_M20"/>
    <property type="match status" value="1"/>
</dbReference>
<dbReference type="InterPro" id="IPR036264">
    <property type="entry name" value="Bact_exopeptidase_dim_dom"/>
</dbReference>
<dbReference type="SUPFAM" id="SSF55031">
    <property type="entry name" value="Bacterial exopeptidase dimerisation domain"/>
    <property type="match status" value="1"/>
</dbReference>
<dbReference type="PANTHER" id="PTHR11014">
    <property type="entry name" value="PEPTIDASE M20 FAMILY MEMBER"/>
    <property type="match status" value="1"/>
</dbReference>
<evidence type="ECO:0000256" key="1">
    <source>
        <dbReference type="ARBA" id="ARBA00022801"/>
    </source>
</evidence>
<dbReference type="Gene3D" id="3.30.70.360">
    <property type="match status" value="1"/>
</dbReference>
<dbReference type="InterPro" id="IPR002933">
    <property type="entry name" value="Peptidase_M20"/>
</dbReference>
<dbReference type="AlphaFoldDB" id="A0A1N6HV54"/>
<dbReference type="EMBL" id="FSRC01000004">
    <property type="protein sequence ID" value="SIO23694.1"/>
    <property type="molecule type" value="Genomic_DNA"/>
</dbReference>
<dbReference type="FunFam" id="3.30.70.360:FF:000001">
    <property type="entry name" value="N-acetyldiaminopimelate deacetylase"/>
    <property type="match status" value="1"/>
</dbReference>
<accession>A0A1N6HV54</accession>
<evidence type="ECO:0000313" key="3">
    <source>
        <dbReference type="EMBL" id="SIO23694.1"/>
    </source>
</evidence>
<dbReference type="STRING" id="226505.SAMN05444394_4035"/>
<dbReference type="NCBIfam" id="TIGR01891">
    <property type="entry name" value="amidohydrolases"/>
    <property type="match status" value="1"/>
</dbReference>
<dbReference type="PANTHER" id="PTHR11014:SF63">
    <property type="entry name" value="METALLOPEPTIDASE, PUTATIVE (AFU_ORTHOLOGUE AFUA_6G09600)-RELATED"/>
    <property type="match status" value="1"/>
</dbReference>
<dbReference type="Pfam" id="PF07687">
    <property type="entry name" value="M20_dimer"/>
    <property type="match status" value="1"/>
</dbReference>
<dbReference type="InterPro" id="IPR011650">
    <property type="entry name" value="Peptidase_M20_dimer"/>
</dbReference>
<gene>
    <name evidence="3" type="ORF">SAMN05444394_4035</name>
</gene>
<dbReference type="GO" id="GO:0019877">
    <property type="term" value="P:diaminopimelate biosynthetic process"/>
    <property type="evidence" value="ECO:0007669"/>
    <property type="project" value="UniProtKB-ARBA"/>
</dbReference>
<keyword evidence="3" id="KW-0645">Protease</keyword>
<keyword evidence="4" id="KW-1185">Reference proteome</keyword>
<dbReference type="GO" id="GO:0050118">
    <property type="term" value="F:N-acetyldiaminopimelate deacetylase activity"/>
    <property type="evidence" value="ECO:0007669"/>
    <property type="project" value="UniProtKB-ARBA"/>
</dbReference>
<dbReference type="InterPro" id="IPR017439">
    <property type="entry name" value="Amidohydrolase"/>
</dbReference>
<dbReference type="Gene3D" id="3.40.630.10">
    <property type="entry name" value="Zn peptidases"/>
    <property type="match status" value="1"/>
</dbReference>
<sequence length="488" mass="53458">MNTQILRFWVFFMLMDMISLKQVSPNRITVDFPTLENNKIFRKVNKDSTFNCIDHSLKPRKLKKLLIPFLFLSIASFGQSKLRPKIDQSSDQVESKVIEWRRDFHQNPELSNQEFRTAKVIAEHLRSLGMEVTEGVAKTGVVGILKGGKPGPMVGLRADMDALPVTERADVPFKSTVTTTFNGQETGVMHACGHDSHMAIMMGVAEVLAGMKDQLEGSIKFIFQPAEEGVYDGSIAGAELMVKEGVMEDVDAIFGLHIWAQIEAGKIGYRSGPFLAAVDNLKITVNGTQSHGATPWYGVDPIVSSSQIVMGLQTILSRNVNITENPAIVTIGAIHGGIRSNIIPEEVNMIGTIRTFGDEQQALVHKRITEIVTNIAESSGASAKVEIGKLYPSTVNPPAFTSQMLPSLKGAAGEENVIAMDPITGSEDFSYFQREKPGFFIMLGGMKIGGDPLTTASHHTPDFYLEESGFKLGVRALSYLVVDYMGMQ</sequence>